<dbReference type="InterPro" id="IPR030395">
    <property type="entry name" value="GP_PDE_dom"/>
</dbReference>
<feature type="domain" description="GP-PDE" evidence="2">
    <location>
        <begin position="39"/>
        <end position="284"/>
    </location>
</feature>
<reference evidence="3" key="1">
    <citation type="submission" date="2020-08" db="EMBL/GenBank/DDBJ databases">
        <title>Lewinella bacteria from marine environments.</title>
        <authorList>
            <person name="Zhong Y."/>
        </authorList>
    </citation>
    <scope>NUCLEOTIDE SEQUENCE</scope>
    <source>
        <strain evidence="3">KCTC 42187</strain>
    </source>
</reference>
<dbReference type="GO" id="GO:0070291">
    <property type="term" value="P:N-acylethanolamine metabolic process"/>
    <property type="evidence" value="ECO:0007669"/>
    <property type="project" value="TreeGrafter"/>
</dbReference>
<keyword evidence="4" id="KW-1185">Reference proteome</keyword>
<evidence type="ECO:0000259" key="2">
    <source>
        <dbReference type="PROSITE" id="PS51704"/>
    </source>
</evidence>
<protein>
    <submittedName>
        <fullName evidence="3">Glycerophosphodiester phosphodiesterase family protein</fullName>
    </submittedName>
</protein>
<dbReference type="PANTHER" id="PTHR46320">
    <property type="entry name" value="GLYCEROPHOSPHODIESTER PHOSPHODIESTERASE 1"/>
    <property type="match status" value="1"/>
</dbReference>
<dbReference type="PROSITE" id="PS51704">
    <property type="entry name" value="GP_PDE"/>
    <property type="match status" value="1"/>
</dbReference>
<dbReference type="GO" id="GO:0006644">
    <property type="term" value="P:phospholipid metabolic process"/>
    <property type="evidence" value="ECO:0007669"/>
    <property type="project" value="TreeGrafter"/>
</dbReference>
<name>A0A923T7L9_9BACT</name>
<gene>
    <name evidence="3" type="ORF">H9S92_06055</name>
</gene>
<dbReference type="Pfam" id="PF03009">
    <property type="entry name" value="GDPD"/>
    <property type="match status" value="1"/>
</dbReference>
<dbReference type="SUPFAM" id="SSF51695">
    <property type="entry name" value="PLC-like phosphodiesterases"/>
    <property type="match status" value="1"/>
</dbReference>
<feature type="signal peptide" evidence="1">
    <location>
        <begin position="1"/>
        <end position="25"/>
    </location>
</feature>
<proteinExistence type="predicted"/>
<organism evidence="3 4">
    <name type="scientific">Neolewinella lacunae</name>
    <dbReference type="NCBI Taxonomy" id="1517758"/>
    <lineage>
        <taxon>Bacteria</taxon>
        <taxon>Pseudomonadati</taxon>
        <taxon>Bacteroidota</taxon>
        <taxon>Saprospiria</taxon>
        <taxon>Saprospirales</taxon>
        <taxon>Lewinellaceae</taxon>
        <taxon>Neolewinella</taxon>
    </lineage>
</organism>
<comment type="caution">
    <text evidence="3">The sequence shown here is derived from an EMBL/GenBank/DDBJ whole genome shotgun (WGS) entry which is preliminary data.</text>
</comment>
<sequence length="287" mass="32403">MKFHWLRCTTLLLLFLAAETLAAQATLNEYFNKQKNAPLLICGHRGGSAGELPENSLSRFTALATSFHPQRVMIELDVRKDADGELFVLHDATLSRTTTGTDSIHLVHTNDLRQLHLKSGSGEVTAEKIPTFRAVLDWLAEYENVFLMVDVKGDCWRETTELIREHGLTERCLLLTFSLETTQKAYALLPTAWVSALVKDAVDFRFLQALDLPSGRRVAYINSRTPQRIIKQLHRNRFVLTTDVSELRRADAELLAEDFYRAFAKSQYLGILITDFPLRVKGLLGGG</sequence>
<evidence type="ECO:0000256" key="1">
    <source>
        <dbReference type="SAM" id="SignalP"/>
    </source>
</evidence>
<dbReference type="GO" id="GO:0005886">
    <property type="term" value="C:plasma membrane"/>
    <property type="evidence" value="ECO:0007669"/>
    <property type="project" value="TreeGrafter"/>
</dbReference>
<dbReference type="EMBL" id="JACSIT010000075">
    <property type="protein sequence ID" value="MBC6993714.1"/>
    <property type="molecule type" value="Genomic_DNA"/>
</dbReference>
<dbReference type="InterPro" id="IPR017946">
    <property type="entry name" value="PLC-like_Pdiesterase_TIM-brl"/>
</dbReference>
<dbReference type="RefSeq" id="WP_187465818.1">
    <property type="nucleotide sequence ID" value="NZ_JACSIT010000075.1"/>
</dbReference>
<feature type="chain" id="PRO_5037080873" evidence="1">
    <location>
        <begin position="26"/>
        <end position="287"/>
    </location>
</feature>
<accession>A0A923T7L9</accession>
<dbReference type="Proteomes" id="UP000650081">
    <property type="component" value="Unassembled WGS sequence"/>
</dbReference>
<dbReference type="CDD" id="cd08566">
    <property type="entry name" value="GDPD_AtGDE_like"/>
    <property type="match status" value="1"/>
</dbReference>
<keyword evidence="1" id="KW-0732">Signal</keyword>
<dbReference type="Gene3D" id="3.20.20.190">
    <property type="entry name" value="Phosphatidylinositol (PI) phosphodiesterase"/>
    <property type="match status" value="1"/>
</dbReference>
<dbReference type="PANTHER" id="PTHR46320:SF1">
    <property type="entry name" value="GLYCEROPHOSPHODIESTER PHOSPHODIESTERASE 1"/>
    <property type="match status" value="1"/>
</dbReference>
<dbReference type="GO" id="GO:0008889">
    <property type="term" value="F:glycerophosphodiester phosphodiesterase activity"/>
    <property type="evidence" value="ECO:0007669"/>
    <property type="project" value="TreeGrafter"/>
</dbReference>
<evidence type="ECO:0000313" key="3">
    <source>
        <dbReference type="EMBL" id="MBC6993714.1"/>
    </source>
</evidence>
<dbReference type="AlphaFoldDB" id="A0A923T7L9"/>
<dbReference type="GO" id="GO:0006580">
    <property type="term" value="P:ethanolamine metabolic process"/>
    <property type="evidence" value="ECO:0007669"/>
    <property type="project" value="TreeGrafter"/>
</dbReference>
<evidence type="ECO:0000313" key="4">
    <source>
        <dbReference type="Proteomes" id="UP000650081"/>
    </source>
</evidence>